<evidence type="ECO:0000313" key="6">
    <source>
        <dbReference type="Proteomes" id="UP001178461"/>
    </source>
</evidence>
<dbReference type="InterPro" id="IPR035960">
    <property type="entry name" value="Secretoglobin_sf"/>
</dbReference>
<dbReference type="PROSITE" id="PS51311">
    <property type="entry name" value="SCGB"/>
    <property type="match status" value="1"/>
</dbReference>
<evidence type="ECO:0008006" key="7">
    <source>
        <dbReference type="Google" id="ProtNLM"/>
    </source>
</evidence>
<reference evidence="5" key="1">
    <citation type="submission" date="2022-12" db="EMBL/GenBank/DDBJ databases">
        <authorList>
            <person name="Alioto T."/>
            <person name="Alioto T."/>
            <person name="Gomez Garrido J."/>
        </authorList>
    </citation>
    <scope>NUCLEOTIDE SEQUENCE</scope>
</reference>
<evidence type="ECO:0000256" key="2">
    <source>
        <dbReference type="ARBA" id="ARBA00008650"/>
    </source>
</evidence>
<evidence type="ECO:0000256" key="1">
    <source>
        <dbReference type="ARBA" id="ARBA00004613"/>
    </source>
</evidence>
<feature type="chain" id="PRO_5041380690" description="Secretoglobin family 1A member 1" evidence="4">
    <location>
        <begin position="20"/>
        <end position="91"/>
    </location>
</feature>
<dbReference type="Proteomes" id="UP001178461">
    <property type="component" value="Chromosome 1"/>
</dbReference>
<dbReference type="PANTHER" id="PTHR10136:SF8">
    <property type="entry name" value="SECRETOGLOBIN FAMILY 1C MEMBER 1-RELATED"/>
    <property type="match status" value="1"/>
</dbReference>
<proteinExistence type="inferred from homology"/>
<evidence type="ECO:0000313" key="5">
    <source>
        <dbReference type="EMBL" id="CAI5763090.1"/>
    </source>
</evidence>
<dbReference type="GO" id="GO:0005576">
    <property type="term" value="C:extracellular region"/>
    <property type="evidence" value="ECO:0007669"/>
    <property type="project" value="UniProtKB-SubCell"/>
</dbReference>
<keyword evidence="6" id="KW-1185">Reference proteome</keyword>
<dbReference type="InterPro" id="IPR043215">
    <property type="entry name" value="Secretoglobin_1C-like"/>
</dbReference>
<gene>
    <name evidence="5" type="ORF">PODLI_1B018580</name>
</gene>
<dbReference type="EMBL" id="OX395126">
    <property type="protein sequence ID" value="CAI5763090.1"/>
    <property type="molecule type" value="Genomic_DNA"/>
</dbReference>
<evidence type="ECO:0000256" key="4">
    <source>
        <dbReference type="SAM" id="SignalP"/>
    </source>
</evidence>
<dbReference type="InterPro" id="IPR016126">
    <property type="entry name" value="Secretoglobin"/>
</dbReference>
<keyword evidence="3" id="KW-0964">Secreted</keyword>
<name>A0AA35NVI6_9SAUR</name>
<feature type="signal peptide" evidence="4">
    <location>
        <begin position="1"/>
        <end position="19"/>
    </location>
</feature>
<protein>
    <recommendedName>
        <fullName evidence="7">Secretoglobin family 1A member 1</fullName>
    </recommendedName>
</protein>
<dbReference type="AlphaFoldDB" id="A0AA35NVI6"/>
<dbReference type="PANTHER" id="PTHR10136">
    <property type="entry name" value="SECRETOGLOBIN FAMILY 1 MEMBER"/>
    <property type="match status" value="1"/>
</dbReference>
<comment type="similarity">
    <text evidence="2">Belongs to the secretoglobin family.</text>
</comment>
<organism evidence="5 6">
    <name type="scientific">Podarcis lilfordi</name>
    <name type="common">Lilford's wall lizard</name>
    <dbReference type="NCBI Taxonomy" id="74358"/>
    <lineage>
        <taxon>Eukaryota</taxon>
        <taxon>Metazoa</taxon>
        <taxon>Chordata</taxon>
        <taxon>Craniata</taxon>
        <taxon>Vertebrata</taxon>
        <taxon>Euteleostomi</taxon>
        <taxon>Lepidosauria</taxon>
        <taxon>Squamata</taxon>
        <taxon>Bifurcata</taxon>
        <taxon>Unidentata</taxon>
        <taxon>Episquamata</taxon>
        <taxon>Laterata</taxon>
        <taxon>Lacertibaenia</taxon>
        <taxon>Lacertidae</taxon>
        <taxon>Podarcis</taxon>
    </lineage>
</organism>
<dbReference type="Pfam" id="PF01099">
    <property type="entry name" value="Uteroglobin"/>
    <property type="match status" value="1"/>
</dbReference>
<comment type="subcellular location">
    <subcellularLocation>
        <location evidence="1">Secreted</location>
    </subcellularLocation>
</comment>
<accession>A0AA35NVI6</accession>
<keyword evidence="4" id="KW-0732">Signal</keyword>
<sequence length="91" mass="10192">MKPTLLFLLLILACSCNSAFSICEPVKSFVKTVLFKSDDEVEKEVSKHTEDSDAKNAVFKLKECVNELSLLQKATLLPVVRKVMKNCDSIQ</sequence>
<dbReference type="PROSITE" id="PS51257">
    <property type="entry name" value="PROKAR_LIPOPROTEIN"/>
    <property type="match status" value="1"/>
</dbReference>
<dbReference type="SUPFAM" id="SSF48201">
    <property type="entry name" value="Uteroglobin-like"/>
    <property type="match status" value="1"/>
</dbReference>
<evidence type="ECO:0000256" key="3">
    <source>
        <dbReference type="ARBA" id="ARBA00022525"/>
    </source>
</evidence>